<organism evidence="1 2">
    <name type="scientific">Knipowitschia caucasica</name>
    <name type="common">Caucasian dwarf goby</name>
    <name type="synonym">Pomatoschistus caucasicus</name>
    <dbReference type="NCBI Taxonomy" id="637954"/>
    <lineage>
        <taxon>Eukaryota</taxon>
        <taxon>Metazoa</taxon>
        <taxon>Chordata</taxon>
        <taxon>Craniata</taxon>
        <taxon>Vertebrata</taxon>
        <taxon>Euteleostomi</taxon>
        <taxon>Actinopterygii</taxon>
        <taxon>Neopterygii</taxon>
        <taxon>Teleostei</taxon>
        <taxon>Neoteleostei</taxon>
        <taxon>Acanthomorphata</taxon>
        <taxon>Gobiaria</taxon>
        <taxon>Gobiiformes</taxon>
        <taxon>Gobioidei</taxon>
        <taxon>Gobiidae</taxon>
        <taxon>Gobiinae</taxon>
        <taxon>Knipowitschia</taxon>
    </lineage>
</organism>
<evidence type="ECO:0008006" key="3">
    <source>
        <dbReference type="Google" id="ProtNLM"/>
    </source>
</evidence>
<protein>
    <recommendedName>
        <fullName evidence="3">Meiosis inhibitor protein 1</fullName>
    </recommendedName>
</protein>
<gene>
    <name evidence="1" type="ORF">KC01_LOCUS18453</name>
</gene>
<dbReference type="AlphaFoldDB" id="A0AAV2KKW6"/>
<dbReference type="PANTHER" id="PTHR12044">
    <property type="entry name" value="BCL2 INTERACTING MEDIATOR OF CELL DEATH"/>
    <property type="match status" value="1"/>
</dbReference>
<dbReference type="PANTHER" id="PTHR12044:SF14">
    <property type="entry name" value="MEIOTIC DOUBLE-STRANDED BREAK FORMATION PROTEIN 1"/>
    <property type="match status" value="1"/>
</dbReference>
<dbReference type="InterPro" id="IPR052133">
    <property type="entry name" value="Immune_Signaling-Apoptosis_Reg"/>
</dbReference>
<evidence type="ECO:0000313" key="1">
    <source>
        <dbReference type="EMBL" id="CAL1588705.1"/>
    </source>
</evidence>
<dbReference type="EMBL" id="OZ035840">
    <property type="protein sequence ID" value="CAL1588705.1"/>
    <property type="molecule type" value="Genomic_DNA"/>
</dbReference>
<proteinExistence type="predicted"/>
<dbReference type="Proteomes" id="UP001497482">
    <property type="component" value="Chromosome 18"/>
</dbReference>
<accession>A0AAV2KKW6</accession>
<dbReference type="GO" id="GO:0007127">
    <property type="term" value="P:meiosis I"/>
    <property type="evidence" value="ECO:0007669"/>
    <property type="project" value="TreeGrafter"/>
</dbReference>
<dbReference type="InterPro" id="IPR016024">
    <property type="entry name" value="ARM-type_fold"/>
</dbReference>
<name>A0AAV2KKW6_KNICA</name>
<sequence>MSVGDIICEKIHFRHEAQWCGRLGPAEGGGMTLCVLCVLELVESADVASVRKSYALSGVSWVLKCSPGALKELLRQDQRISLRFIASLLGMLQSTEDTSTLEKVDQVLVQLLIELQSEPPFRFVFDEIHKQLSGPYNDKRLLSTFHFIGRLLEAVPNIANVLVTQYVPLLEDLCLTLLLPDEELKASVLYVWLQVFGTATAAVPAPIRDRVCVLLLQTLANANSTILITNCIGLLWLLVQVAAAVSVLMSSAAVGPLMCEESQSSPLPLILKKLLLSGDKMLQVSSAKCIASVLIHSPRQYSTPFIKADVPAFLFDRLASSKHEALLWSVYTCLKLLAEDPLFFSQCHSVYGIESLVRSLKEALRMTNLEVPKQGLLLLTDILEKQPPEMHLFPSRPGYVAVSEALEASVSSSCLLVATHAVKATSILLRKKHQSRPVQFMEITALIESITRRVSELSLVPHVYHQNSASLKKSNARSQASQSYGFLLQALMCFESTCRLAEECTSDPVLKENAFTAPSKAQQKEDSLESLCRCMLRCCDAVWIPAVIKTSQHGPNAQILQHFYTILSSQFFLLPSLMPAFAIKLASSGFLRLALEHKGLLCNGSRNPNLNASCCEFLLKLSMCLYKQLDYHQLGKHTS</sequence>
<evidence type="ECO:0000313" key="2">
    <source>
        <dbReference type="Proteomes" id="UP001497482"/>
    </source>
</evidence>
<keyword evidence="2" id="KW-1185">Reference proteome</keyword>
<dbReference type="SUPFAM" id="SSF48371">
    <property type="entry name" value="ARM repeat"/>
    <property type="match status" value="1"/>
</dbReference>
<reference evidence="1 2" key="1">
    <citation type="submission" date="2024-04" db="EMBL/GenBank/DDBJ databases">
        <authorList>
            <person name="Waldvogel A.-M."/>
            <person name="Schoenle A."/>
        </authorList>
    </citation>
    <scope>NUCLEOTIDE SEQUENCE [LARGE SCALE GENOMIC DNA]</scope>
</reference>